<evidence type="ECO:0000313" key="2">
    <source>
        <dbReference type="EMBL" id="OKY78638.1"/>
    </source>
</evidence>
<comment type="caution">
    <text evidence="2">The sequence shown here is derived from an EMBL/GenBank/DDBJ whole genome shotgun (WGS) entry which is preliminary data.</text>
</comment>
<feature type="transmembrane region" description="Helical" evidence="1">
    <location>
        <begin position="6"/>
        <end position="28"/>
    </location>
</feature>
<keyword evidence="3" id="KW-1185">Reference proteome</keyword>
<reference evidence="2" key="1">
    <citation type="submission" date="2016-12" db="EMBL/GenBank/DDBJ databases">
        <title>Discovery of methanogenic haloarchaea.</title>
        <authorList>
            <person name="Sorokin D.Y."/>
            <person name="Makarova K.S."/>
            <person name="Abbas B."/>
            <person name="Ferrer M."/>
            <person name="Golyshin P.N."/>
        </authorList>
    </citation>
    <scope>NUCLEOTIDE SEQUENCE [LARGE SCALE GENOMIC DNA]</scope>
    <source>
        <strain evidence="2">HMET1</strain>
    </source>
</reference>
<protein>
    <submittedName>
        <fullName evidence="2">Uncharacterized protein</fullName>
    </submittedName>
</protein>
<dbReference type="AlphaFoldDB" id="A0A1Q6DWC3"/>
<keyword evidence="1" id="KW-0812">Transmembrane</keyword>
<name>A0A1Q6DWC3_METT1</name>
<gene>
    <name evidence="2" type="ORF">BTN85_1135</name>
</gene>
<dbReference type="EMBL" id="MSDW01000001">
    <property type="protein sequence ID" value="OKY78638.1"/>
    <property type="molecule type" value="Genomic_DNA"/>
</dbReference>
<proteinExistence type="predicted"/>
<feature type="transmembrane region" description="Helical" evidence="1">
    <location>
        <begin position="78"/>
        <end position="96"/>
    </location>
</feature>
<dbReference type="STRING" id="1903181.BTN85_1135"/>
<dbReference type="InParanoid" id="A0A1Q6DWC3"/>
<sequence length="107" mass="11576">MNVKDISTISLIAGIAAILLVVGFIGLGGKDLNTEISRFPGQDYIDDNGTSATNPFLGSSNPTSYIQSIEQSQMVKKVMKFVIVLGGAMIAFLAVLEKLDWRRQNVN</sequence>
<accession>A0A1Q6DWC3</accession>
<evidence type="ECO:0000256" key="1">
    <source>
        <dbReference type="SAM" id="Phobius"/>
    </source>
</evidence>
<keyword evidence="1" id="KW-1133">Transmembrane helix</keyword>
<evidence type="ECO:0000313" key="3">
    <source>
        <dbReference type="Proteomes" id="UP000185744"/>
    </source>
</evidence>
<dbReference type="Proteomes" id="UP000185744">
    <property type="component" value="Unassembled WGS sequence"/>
</dbReference>
<organism evidence="2 3">
    <name type="scientific">Methanohalarchaeum thermophilum</name>
    <dbReference type="NCBI Taxonomy" id="1903181"/>
    <lineage>
        <taxon>Archaea</taxon>
        <taxon>Methanobacteriati</taxon>
        <taxon>Methanobacteriota</taxon>
        <taxon>Methanonatronarchaeia</taxon>
        <taxon>Methanonatronarchaeales</taxon>
        <taxon>Methanonatronarchaeaceae</taxon>
        <taxon>Candidatus Methanohalarchaeum</taxon>
    </lineage>
</organism>
<keyword evidence="1" id="KW-0472">Membrane</keyword>